<proteinExistence type="predicted"/>
<dbReference type="EMBL" id="BJUK01000036">
    <property type="protein sequence ID" value="GEK48428.1"/>
    <property type="molecule type" value="Genomic_DNA"/>
</dbReference>
<name>A0A510XAI3_9GAMM</name>
<dbReference type="OrthoDB" id="6172973at2"/>
<comment type="caution">
    <text evidence="1">The sequence shown here is derived from an EMBL/GenBank/DDBJ whole genome shotgun (WGS) entry which is preliminary data.</text>
</comment>
<dbReference type="RefSeq" id="WP_146803759.1">
    <property type="nucleotide sequence ID" value="NZ_BJUK01000036.1"/>
</dbReference>
<protein>
    <submittedName>
        <fullName evidence="1">Uncharacterized protein</fullName>
    </submittedName>
</protein>
<accession>A0A510XAI3</accession>
<keyword evidence="2" id="KW-1185">Reference proteome</keyword>
<dbReference type="AlphaFoldDB" id="A0A510XAI3"/>
<organism evidence="1 2">
    <name type="scientific">Bisbaumannia pacifica</name>
    <dbReference type="NCBI Taxonomy" id="77098"/>
    <lineage>
        <taxon>Bacteria</taxon>
        <taxon>Pseudomonadati</taxon>
        <taxon>Pseudomonadota</taxon>
        <taxon>Gammaproteobacteria</taxon>
        <taxon>Oceanospirillales</taxon>
        <taxon>Halomonadaceae</taxon>
        <taxon>Bisbaumannia</taxon>
    </lineage>
</organism>
<reference evidence="1 2" key="1">
    <citation type="submission" date="2019-07" db="EMBL/GenBank/DDBJ databases">
        <title>Whole genome shotgun sequence of Halomonas pacifica NBRC 102220.</title>
        <authorList>
            <person name="Hosoyama A."/>
            <person name="Uohara A."/>
            <person name="Ohji S."/>
            <person name="Ichikawa N."/>
        </authorList>
    </citation>
    <scope>NUCLEOTIDE SEQUENCE [LARGE SCALE GENOMIC DNA]</scope>
    <source>
        <strain evidence="1 2">NBRC 102220</strain>
    </source>
</reference>
<gene>
    <name evidence="1" type="ORF">HPA02_27110</name>
</gene>
<evidence type="ECO:0000313" key="1">
    <source>
        <dbReference type="EMBL" id="GEK48428.1"/>
    </source>
</evidence>
<sequence length="123" mass="13049">MDLMSGIDSVLDSGAVQAAVDVGSDAGFWDGVTNFATEAFNWIGDNPEAANLIGGVAMGVGQAYLQGEQAKSQQAFEREMYDRRRRDEMATPGQINGYSSHLNRIAGKGLLTSGMITGDQEDG</sequence>
<dbReference type="Proteomes" id="UP000321275">
    <property type="component" value="Unassembled WGS sequence"/>
</dbReference>
<evidence type="ECO:0000313" key="2">
    <source>
        <dbReference type="Proteomes" id="UP000321275"/>
    </source>
</evidence>